<reference evidence="1 2" key="1">
    <citation type="journal article" date="2016" name="Nat. Commun.">
        <title>Thousands of microbial genomes shed light on interconnected biogeochemical processes in an aquifer system.</title>
        <authorList>
            <person name="Anantharaman K."/>
            <person name="Brown C.T."/>
            <person name="Hug L.A."/>
            <person name="Sharon I."/>
            <person name="Castelle C.J."/>
            <person name="Probst A.J."/>
            <person name="Thomas B.C."/>
            <person name="Singh A."/>
            <person name="Wilkins M.J."/>
            <person name="Karaoz U."/>
            <person name="Brodie E.L."/>
            <person name="Williams K.H."/>
            <person name="Hubbard S.S."/>
            <person name="Banfield J.F."/>
        </authorList>
    </citation>
    <scope>NUCLEOTIDE SEQUENCE [LARGE SCALE GENOMIC DNA]</scope>
</reference>
<dbReference type="STRING" id="1802505.A3D01_06460"/>
<evidence type="ECO:0000313" key="2">
    <source>
        <dbReference type="Proteomes" id="UP000177169"/>
    </source>
</evidence>
<dbReference type="AlphaFoldDB" id="A0A1F7Z5A4"/>
<dbReference type="EMBL" id="MGGR01000004">
    <property type="protein sequence ID" value="OGM34654.1"/>
    <property type="molecule type" value="Genomic_DNA"/>
</dbReference>
<accession>A0A1F7Z5A4</accession>
<name>A0A1F7Z5A4_9BACT</name>
<sequence>MIAIFQGTTLNGVSAWVDLDSQPAIDTTVGVLQVGWVMRNNSPVKNPLDLAHTIMGHRYRVLSIQGGEVSLFAFSNGVSR</sequence>
<evidence type="ECO:0000313" key="1">
    <source>
        <dbReference type="EMBL" id="OGM34654.1"/>
    </source>
</evidence>
<comment type="caution">
    <text evidence="1">The sequence shown here is derived from an EMBL/GenBank/DDBJ whole genome shotgun (WGS) entry which is preliminary data.</text>
</comment>
<proteinExistence type="predicted"/>
<gene>
    <name evidence="1" type="ORF">A3D01_06460</name>
</gene>
<protein>
    <submittedName>
        <fullName evidence="1">Uncharacterized protein</fullName>
    </submittedName>
</protein>
<dbReference type="Proteomes" id="UP000177169">
    <property type="component" value="Unassembled WGS sequence"/>
</dbReference>
<organism evidence="1 2">
    <name type="scientific">Candidatus Woesebacteria bacterium RIFCSPHIGHO2_02_FULL_39_13</name>
    <dbReference type="NCBI Taxonomy" id="1802505"/>
    <lineage>
        <taxon>Bacteria</taxon>
        <taxon>Candidatus Woeseibacteriota</taxon>
    </lineage>
</organism>